<dbReference type="AlphaFoldDB" id="A0A1G6X1L9"/>
<dbReference type="Pfam" id="PF24218">
    <property type="entry name" value="DUF7437"/>
    <property type="match status" value="1"/>
</dbReference>
<protein>
    <submittedName>
        <fullName evidence="3">Sugar-specific transcriptional regulator TrmB</fullName>
    </submittedName>
</protein>
<dbReference type="InterPro" id="IPR002831">
    <property type="entry name" value="Tscrpt_reg_TrmB_N"/>
</dbReference>
<dbReference type="Pfam" id="PF01978">
    <property type="entry name" value="TrmB"/>
    <property type="match status" value="1"/>
</dbReference>
<dbReference type="RefSeq" id="WP_149782577.1">
    <property type="nucleotide sequence ID" value="NZ_FMZP01000042.1"/>
</dbReference>
<dbReference type="InterPro" id="IPR055860">
    <property type="entry name" value="DUF7437"/>
</dbReference>
<feature type="domain" description="Transcription regulator TrmB N-terminal" evidence="1">
    <location>
        <begin position="29"/>
        <end position="85"/>
    </location>
</feature>
<dbReference type="CDD" id="cd00090">
    <property type="entry name" value="HTH_ARSR"/>
    <property type="match status" value="1"/>
</dbReference>
<dbReference type="Gene3D" id="1.10.10.10">
    <property type="entry name" value="Winged helix-like DNA-binding domain superfamily/Winged helix DNA-binding domain"/>
    <property type="match status" value="1"/>
</dbReference>
<organism evidence="3 4">
    <name type="scientific">Natrinema hispanicum</name>
    <dbReference type="NCBI Taxonomy" id="392421"/>
    <lineage>
        <taxon>Archaea</taxon>
        <taxon>Methanobacteriati</taxon>
        <taxon>Methanobacteriota</taxon>
        <taxon>Stenosarchaea group</taxon>
        <taxon>Halobacteria</taxon>
        <taxon>Halobacteriales</taxon>
        <taxon>Natrialbaceae</taxon>
        <taxon>Natrinema</taxon>
    </lineage>
</organism>
<dbReference type="Proteomes" id="UP000324021">
    <property type="component" value="Unassembled WGS sequence"/>
</dbReference>
<dbReference type="EMBL" id="FMZP01000042">
    <property type="protein sequence ID" value="SDD72100.1"/>
    <property type="molecule type" value="Genomic_DNA"/>
</dbReference>
<sequence length="176" mass="19639">MSQSTTPGETPPIQQLRTLVDLLENPTLARIYTHVLRTEGATVEDLISELDIPQGTAYDYVGRLEDAGLITKARKERPYEFAAEPLSITLTTDGEERTITAELVDAVGRREADKDIDVYLDRHGVDGLATALEYAHEYVDGTVNHRIMAREVDISPLEAEIILQALESVVLEYRDE</sequence>
<name>A0A1G6X1L9_9EURY</name>
<dbReference type="InterPro" id="IPR011991">
    <property type="entry name" value="ArsR-like_HTH"/>
</dbReference>
<evidence type="ECO:0000259" key="1">
    <source>
        <dbReference type="Pfam" id="PF01978"/>
    </source>
</evidence>
<dbReference type="InterPro" id="IPR036388">
    <property type="entry name" value="WH-like_DNA-bd_sf"/>
</dbReference>
<dbReference type="SUPFAM" id="SSF46785">
    <property type="entry name" value="Winged helix' DNA-binding domain"/>
    <property type="match status" value="1"/>
</dbReference>
<evidence type="ECO:0000313" key="3">
    <source>
        <dbReference type="EMBL" id="SDD72100.1"/>
    </source>
</evidence>
<reference evidence="3 4" key="1">
    <citation type="submission" date="2016-10" db="EMBL/GenBank/DDBJ databases">
        <authorList>
            <person name="Varghese N."/>
            <person name="Submissions S."/>
        </authorList>
    </citation>
    <scope>NUCLEOTIDE SEQUENCE [LARGE SCALE GENOMIC DNA]</scope>
    <source>
        <strain evidence="3 4">CDM_1</strain>
    </source>
</reference>
<feature type="domain" description="DUF7437" evidence="2">
    <location>
        <begin position="110"/>
        <end position="175"/>
    </location>
</feature>
<evidence type="ECO:0000313" key="4">
    <source>
        <dbReference type="Proteomes" id="UP000324021"/>
    </source>
</evidence>
<dbReference type="InterPro" id="IPR036390">
    <property type="entry name" value="WH_DNA-bd_sf"/>
</dbReference>
<evidence type="ECO:0000259" key="2">
    <source>
        <dbReference type="Pfam" id="PF24218"/>
    </source>
</evidence>
<accession>A0A1G6X1L9</accession>
<proteinExistence type="predicted"/>
<gene>
    <name evidence="3" type="ORF">SAMN05192552_104228</name>
</gene>